<evidence type="ECO:0000259" key="3">
    <source>
        <dbReference type="SMART" id="SM00858"/>
    </source>
</evidence>
<feature type="compositionally biased region" description="Low complexity" evidence="1">
    <location>
        <begin position="274"/>
        <end position="296"/>
    </location>
</feature>
<evidence type="ECO:0000313" key="5">
    <source>
        <dbReference type="Proteomes" id="UP000300879"/>
    </source>
</evidence>
<dbReference type="CDD" id="cd11614">
    <property type="entry name" value="SAF_CpaB_FlgA_like"/>
    <property type="match status" value="1"/>
</dbReference>
<evidence type="ECO:0000313" key="4">
    <source>
        <dbReference type="EMBL" id="QCT02769.1"/>
    </source>
</evidence>
<evidence type="ECO:0000256" key="2">
    <source>
        <dbReference type="SAM" id="Phobius"/>
    </source>
</evidence>
<feature type="compositionally biased region" description="Basic and acidic residues" evidence="1">
    <location>
        <begin position="325"/>
        <end position="335"/>
    </location>
</feature>
<dbReference type="Proteomes" id="UP000300879">
    <property type="component" value="Chromosome"/>
</dbReference>
<keyword evidence="2" id="KW-0472">Membrane</keyword>
<feature type="transmembrane region" description="Helical" evidence="2">
    <location>
        <begin position="12"/>
        <end position="33"/>
    </location>
</feature>
<dbReference type="SMART" id="SM00858">
    <property type="entry name" value="SAF"/>
    <property type="match status" value="1"/>
</dbReference>
<dbReference type="RefSeq" id="WP_138225749.1">
    <property type="nucleotide sequence ID" value="NZ_CP040396.1"/>
</dbReference>
<dbReference type="AlphaFoldDB" id="A0A4P8XQP3"/>
<dbReference type="EMBL" id="CP040396">
    <property type="protein sequence ID" value="QCT02769.1"/>
    <property type="molecule type" value="Genomic_DNA"/>
</dbReference>
<gene>
    <name evidence="4" type="ORF">E6C60_2054</name>
</gene>
<proteinExistence type="predicted"/>
<dbReference type="KEGG" id="palo:E6C60_2054"/>
<keyword evidence="2" id="KW-1133">Transmembrane helix</keyword>
<protein>
    <submittedName>
        <fullName evidence="4">SAF domain protein</fullName>
    </submittedName>
</protein>
<dbReference type="OrthoDB" id="2840666at2"/>
<name>A0A4P8XQP3_9BACL</name>
<dbReference type="InterPro" id="IPR013974">
    <property type="entry name" value="SAF"/>
</dbReference>
<feature type="domain" description="SAF" evidence="3">
    <location>
        <begin position="67"/>
        <end position="129"/>
    </location>
</feature>
<reference evidence="4 5" key="1">
    <citation type="submission" date="2019-05" db="EMBL/GenBank/DDBJ databases">
        <authorList>
            <person name="Chen C."/>
        </authorList>
    </citation>
    <scope>NUCLEOTIDE SEQUENCE [LARGE SCALE GENOMIC DNA]</scope>
    <source>
        <strain evidence="4 5">HB172198</strain>
    </source>
</reference>
<keyword evidence="2" id="KW-0812">Transmembrane</keyword>
<organism evidence="4 5">
    <name type="scientific">Paenibacillus algicola</name>
    <dbReference type="NCBI Taxonomy" id="2565926"/>
    <lineage>
        <taxon>Bacteria</taxon>
        <taxon>Bacillati</taxon>
        <taxon>Bacillota</taxon>
        <taxon>Bacilli</taxon>
        <taxon>Bacillales</taxon>
        <taxon>Paenibacillaceae</taxon>
        <taxon>Paenibacillus</taxon>
    </lineage>
</organism>
<feature type="region of interest" description="Disordered" evidence="1">
    <location>
        <begin position="269"/>
        <end position="362"/>
    </location>
</feature>
<keyword evidence="5" id="KW-1185">Reference proteome</keyword>
<sequence>MPILTARNRRLLLAGLTGAGVTAFFAAGGLYFAQDHFQSQYREEKQQYLDQIEELQVSASAGGQGMKTLWVPDQDVPAGELLSMKKMKQVQVPAEMLPENVPASLEELQGKGAKIELRKGTPITLSMLFDQEMTPDDLRHRELKSVWLPSNLKLQDQIDIRIQFPTGQDFIVLAKKKVDRLAAPAFWTTLNEEEILLLSSAMVDAYLNGASLYALTYVEPGIQDRAIPNYPPNVKVNSLIRSDPNIIRAAERALEVSIRQALEKDLAQLNTGDSPSSYGSSFGSSSSIRNDSGSSGTQDFATWIPAGGPSQPDLGTGTLPSNEFMQERADQETESSRILGAPHAGQASGSTEKEADLIFSAP</sequence>
<dbReference type="Pfam" id="PF08666">
    <property type="entry name" value="SAF"/>
    <property type="match status" value="1"/>
</dbReference>
<accession>A0A4P8XQP3</accession>
<evidence type="ECO:0000256" key="1">
    <source>
        <dbReference type="SAM" id="MobiDB-lite"/>
    </source>
</evidence>